<dbReference type="EMBL" id="CP049945">
    <property type="protein sequence ID" value="QRF03907.1"/>
    <property type="molecule type" value="Genomic_DNA"/>
</dbReference>
<proteinExistence type="predicted"/>
<feature type="compositionally biased region" description="Low complexity" evidence="1">
    <location>
        <begin position="35"/>
        <end position="49"/>
    </location>
</feature>
<protein>
    <recommendedName>
        <fullName evidence="5">Lipoprotein</fullName>
    </recommendedName>
</protein>
<reference evidence="3 4" key="1">
    <citation type="submission" date="2020-03" db="EMBL/GenBank/DDBJ databases">
        <title>Genome mining and metabolic profiling illuminate the polycyclic tetramate macrolactams from Streptomyces koyangensis SCSIO 5802.</title>
        <authorList>
            <person name="Ding W."/>
        </authorList>
    </citation>
    <scope>NUCLEOTIDE SEQUENCE [LARGE SCALE GENOMIC DNA]</scope>
    <source>
        <strain evidence="3 4">SCSIO 5802</strain>
    </source>
</reference>
<dbReference type="RefSeq" id="WP_203215290.1">
    <property type="nucleotide sequence ID" value="NZ_CP049945.1"/>
</dbReference>
<accession>A0ABX7EHG6</accession>
<sequence length="219" mass="23616">MNRRTLPALTALATATALLLTACGGESSEADEKIPGAGESSAEASASPSEKADATDRPEMKFPKDFKMTWDVATPSDPDEAAAVNDARNYMEATFHAVTEQDPEDSAYKFYVVPLSQAQQYAKETAEAIVKRGWTVSGELRHSNVQVRKGESKKLITVSFCQNESEAFSKEVKTGKVLKDQGSEKPYYAYTVLMEKSASIEGLWQAKAASATKGAAQCA</sequence>
<feature type="region of interest" description="Disordered" evidence="1">
    <location>
        <begin position="24"/>
        <end position="61"/>
    </location>
</feature>
<evidence type="ECO:0000313" key="3">
    <source>
        <dbReference type="EMBL" id="QRF03907.1"/>
    </source>
</evidence>
<evidence type="ECO:0008006" key="5">
    <source>
        <dbReference type="Google" id="ProtNLM"/>
    </source>
</evidence>
<gene>
    <name evidence="3" type="ORF">G9U55_18100</name>
</gene>
<evidence type="ECO:0000256" key="2">
    <source>
        <dbReference type="SAM" id="SignalP"/>
    </source>
</evidence>
<dbReference type="Proteomes" id="UP000596311">
    <property type="component" value="Chromosome"/>
</dbReference>
<organism evidence="3 4">
    <name type="scientific">Streptomyces koyangensis</name>
    <dbReference type="NCBI Taxonomy" id="188770"/>
    <lineage>
        <taxon>Bacteria</taxon>
        <taxon>Bacillati</taxon>
        <taxon>Actinomycetota</taxon>
        <taxon>Actinomycetes</taxon>
        <taxon>Kitasatosporales</taxon>
        <taxon>Streptomycetaceae</taxon>
        <taxon>Streptomyces</taxon>
        <taxon>Streptomyces aurantiacus group</taxon>
    </lineage>
</organism>
<evidence type="ECO:0000256" key="1">
    <source>
        <dbReference type="SAM" id="MobiDB-lite"/>
    </source>
</evidence>
<feature type="chain" id="PRO_5045815876" description="Lipoprotein" evidence="2">
    <location>
        <begin position="23"/>
        <end position="219"/>
    </location>
</feature>
<name>A0ABX7EHG6_9ACTN</name>
<dbReference type="PROSITE" id="PS51257">
    <property type="entry name" value="PROKAR_LIPOPROTEIN"/>
    <property type="match status" value="1"/>
</dbReference>
<feature type="signal peptide" evidence="2">
    <location>
        <begin position="1"/>
        <end position="22"/>
    </location>
</feature>
<evidence type="ECO:0000313" key="4">
    <source>
        <dbReference type="Proteomes" id="UP000596311"/>
    </source>
</evidence>
<feature type="compositionally biased region" description="Basic and acidic residues" evidence="1">
    <location>
        <begin position="50"/>
        <end position="61"/>
    </location>
</feature>
<keyword evidence="2" id="KW-0732">Signal</keyword>
<keyword evidence="4" id="KW-1185">Reference proteome</keyword>